<name>A0A7K0DCX5_9NOCA</name>
<dbReference type="InterPro" id="IPR023346">
    <property type="entry name" value="Lysozyme-like_dom_sf"/>
</dbReference>
<dbReference type="Pfam" id="PF01464">
    <property type="entry name" value="SLT"/>
    <property type="match status" value="1"/>
</dbReference>
<dbReference type="InterPro" id="IPR008258">
    <property type="entry name" value="Transglycosylase_SLT_dom_1"/>
</dbReference>
<evidence type="ECO:0000259" key="2">
    <source>
        <dbReference type="Pfam" id="PF01464"/>
    </source>
</evidence>
<feature type="compositionally biased region" description="Polar residues" evidence="1">
    <location>
        <begin position="345"/>
        <end position="356"/>
    </location>
</feature>
<gene>
    <name evidence="3" type="ORF">NRB20_67670</name>
</gene>
<evidence type="ECO:0000256" key="1">
    <source>
        <dbReference type="SAM" id="MobiDB-lite"/>
    </source>
</evidence>
<dbReference type="EMBL" id="WEGK01000022">
    <property type="protein sequence ID" value="MQY23636.1"/>
    <property type="molecule type" value="Genomic_DNA"/>
</dbReference>
<feature type="domain" description="Transglycosylase SLT" evidence="2">
    <location>
        <begin position="265"/>
        <end position="340"/>
    </location>
</feature>
<evidence type="ECO:0000313" key="4">
    <source>
        <dbReference type="Proteomes" id="UP000438448"/>
    </source>
</evidence>
<reference evidence="3 4" key="1">
    <citation type="submission" date="2019-10" db="EMBL/GenBank/DDBJ databases">
        <title>Nocardia macrotermitis sp. nov. and Nocardia aurantia sp. nov., isolated from the gut of fungus growing-termite Macrotermes natalensis.</title>
        <authorList>
            <person name="Benndorf R."/>
            <person name="Schwitalla J."/>
            <person name="Martin K."/>
            <person name="De Beer W."/>
            <person name="Kaster A.-K."/>
            <person name="Vollmers J."/>
            <person name="Poulsen M."/>
            <person name="Beemelmanns C."/>
        </authorList>
    </citation>
    <scope>NUCLEOTIDE SEQUENCE [LARGE SCALE GENOMIC DNA]</scope>
    <source>
        <strain evidence="3 4">RB20</strain>
    </source>
</reference>
<organism evidence="3 4">
    <name type="scientific">Nocardia macrotermitis</name>
    <dbReference type="NCBI Taxonomy" id="2585198"/>
    <lineage>
        <taxon>Bacteria</taxon>
        <taxon>Bacillati</taxon>
        <taxon>Actinomycetota</taxon>
        <taxon>Actinomycetes</taxon>
        <taxon>Mycobacteriales</taxon>
        <taxon>Nocardiaceae</taxon>
        <taxon>Nocardia</taxon>
    </lineage>
</organism>
<proteinExistence type="predicted"/>
<comment type="caution">
    <text evidence="3">The sequence shown here is derived from an EMBL/GenBank/DDBJ whole genome shotgun (WGS) entry which is preliminary data.</text>
</comment>
<dbReference type="AlphaFoldDB" id="A0A7K0DCX5"/>
<sequence length="364" mass="38347">MRWCPVSSTATVKHYKPVDLNKHCPPKASPGLRGLIKTAQETIQTSVDLLGSGQTDDVPDLVKLLSDKKLATVTDGKAQMVDNYSTKMSDLDEIKSTIHEQDTGVKSSAYDTGGIAAETWKEIEKTIQQLTGTLDSAHDWQPAKGSTYLSAAREAPLTKAVLSAVVSVHDEIQIANDQIQSQADKVGGSQAPYVPTSYSSGGGGGGGGSYVPVNGSGGYDSKYTQPVSSSGGSTAHHRLSRTELEEYIGKALDALGITDPTARKNWTEGYLTLIQRESGGDVGSINLTDSNAAAGHPSQGLTQTIPGTFGAYHVSGTSSSITDPTANIAASMNYVMHRYHVSRDGSNLTSNVQQADANRAPLGY</sequence>
<keyword evidence="4" id="KW-1185">Reference proteome</keyword>
<dbReference type="SUPFAM" id="SSF53955">
    <property type="entry name" value="Lysozyme-like"/>
    <property type="match status" value="1"/>
</dbReference>
<accession>A0A7K0DCX5</accession>
<protein>
    <recommendedName>
        <fullName evidence="2">Transglycosylase SLT domain-containing protein</fullName>
    </recommendedName>
</protein>
<dbReference type="Gene3D" id="1.10.530.10">
    <property type="match status" value="1"/>
</dbReference>
<dbReference type="Proteomes" id="UP000438448">
    <property type="component" value="Unassembled WGS sequence"/>
</dbReference>
<feature type="region of interest" description="Disordered" evidence="1">
    <location>
        <begin position="345"/>
        <end position="364"/>
    </location>
</feature>
<evidence type="ECO:0000313" key="3">
    <source>
        <dbReference type="EMBL" id="MQY23636.1"/>
    </source>
</evidence>